<feature type="non-terminal residue" evidence="2">
    <location>
        <position position="1"/>
    </location>
</feature>
<keyword evidence="1" id="KW-1133">Transmembrane helix</keyword>
<dbReference type="EMBL" id="UINC01045396">
    <property type="protein sequence ID" value="SVB52110.1"/>
    <property type="molecule type" value="Genomic_DNA"/>
</dbReference>
<evidence type="ECO:0000256" key="1">
    <source>
        <dbReference type="SAM" id="Phobius"/>
    </source>
</evidence>
<proteinExistence type="predicted"/>
<reference evidence="2" key="1">
    <citation type="submission" date="2018-05" db="EMBL/GenBank/DDBJ databases">
        <authorList>
            <person name="Lanie J.A."/>
            <person name="Ng W.-L."/>
            <person name="Kazmierczak K.M."/>
            <person name="Andrzejewski T.M."/>
            <person name="Davidsen T.M."/>
            <person name="Wayne K.J."/>
            <person name="Tettelin H."/>
            <person name="Glass J.I."/>
            <person name="Rusch D."/>
            <person name="Podicherti R."/>
            <person name="Tsui H.-C.T."/>
            <person name="Winkler M.E."/>
        </authorList>
    </citation>
    <scope>NUCLEOTIDE SEQUENCE</scope>
</reference>
<accession>A0A382EN14</accession>
<organism evidence="2">
    <name type="scientific">marine metagenome</name>
    <dbReference type="NCBI Taxonomy" id="408172"/>
    <lineage>
        <taxon>unclassified sequences</taxon>
        <taxon>metagenomes</taxon>
        <taxon>ecological metagenomes</taxon>
    </lineage>
</organism>
<name>A0A382EN14_9ZZZZ</name>
<dbReference type="AlphaFoldDB" id="A0A382EN14"/>
<protein>
    <submittedName>
        <fullName evidence="2">Uncharacterized protein</fullName>
    </submittedName>
</protein>
<keyword evidence="1" id="KW-0472">Membrane</keyword>
<gene>
    <name evidence="2" type="ORF">METZ01_LOCUS204964</name>
</gene>
<evidence type="ECO:0000313" key="2">
    <source>
        <dbReference type="EMBL" id="SVB52110.1"/>
    </source>
</evidence>
<feature type="transmembrane region" description="Helical" evidence="1">
    <location>
        <begin position="6"/>
        <end position="26"/>
    </location>
</feature>
<keyword evidence="1" id="KW-0812">Transmembrane</keyword>
<sequence length="76" mass="8668">LLLCYSIALLLYWFITVLFAMPVHFLQGPLTARLPACNPAFNPVFDKDRFCLIRLTKNPIGIGNYSIKDDEKRPAL</sequence>